<name>A0A243RA78_9ACTN</name>
<dbReference type="PANTHER" id="PTHR35010:SF2">
    <property type="entry name" value="BLL4672 PROTEIN"/>
    <property type="match status" value="1"/>
</dbReference>
<evidence type="ECO:0000259" key="1">
    <source>
        <dbReference type="PROSITE" id="PS50943"/>
    </source>
</evidence>
<dbReference type="GO" id="GO:0003677">
    <property type="term" value="F:DNA binding"/>
    <property type="evidence" value="ECO:0007669"/>
    <property type="project" value="InterPro"/>
</dbReference>
<organism evidence="2 3">
    <name type="scientific">Streptosporangium minutum</name>
    <dbReference type="NCBI Taxonomy" id="569862"/>
    <lineage>
        <taxon>Bacteria</taxon>
        <taxon>Bacillati</taxon>
        <taxon>Actinomycetota</taxon>
        <taxon>Actinomycetes</taxon>
        <taxon>Streptosporangiales</taxon>
        <taxon>Streptosporangiaceae</taxon>
        <taxon>Streptosporangium</taxon>
    </lineage>
</organism>
<dbReference type="PROSITE" id="PS50943">
    <property type="entry name" value="HTH_CROC1"/>
    <property type="match status" value="1"/>
</dbReference>
<dbReference type="PANTHER" id="PTHR35010">
    <property type="entry name" value="BLL4672 PROTEIN-RELATED"/>
    <property type="match status" value="1"/>
</dbReference>
<comment type="caution">
    <text evidence="2">The sequence shown here is derived from an EMBL/GenBank/DDBJ whole genome shotgun (WGS) entry which is preliminary data.</text>
</comment>
<dbReference type="SMART" id="SM00530">
    <property type="entry name" value="HTH_XRE"/>
    <property type="match status" value="1"/>
</dbReference>
<dbReference type="Pfam" id="PF13560">
    <property type="entry name" value="HTH_31"/>
    <property type="match status" value="1"/>
</dbReference>
<evidence type="ECO:0000313" key="3">
    <source>
        <dbReference type="Proteomes" id="UP000194761"/>
    </source>
</evidence>
<evidence type="ECO:0000313" key="2">
    <source>
        <dbReference type="EMBL" id="OUC91510.1"/>
    </source>
</evidence>
<dbReference type="EMBL" id="NGFP01000214">
    <property type="protein sequence ID" value="OUC91510.1"/>
    <property type="molecule type" value="Genomic_DNA"/>
</dbReference>
<sequence>MSDNELGAFLRSRREAVSPADVGLPAGFRRRTPGLRRSELATLTGISVEYLARLEQGRDRRPSPQVLGALADALRMSTDERFHLRLLAKAIEGGSLSICPSAQPPVVSVRPTVRALLDKLEPAPAVLINRMTQVLAYTTGFERLARPTGLLDAAEPSFVRFVFTDPRAHDVYLDWDAVATQQVATLKCAAGLADPHVAALVDELTVTAGGSFGERLTTPGVPERAGVQRWAHPEVGELRLAYEALELADDQRLIAYLPADEASSAALDRLTGRHPGTLRVVNG</sequence>
<dbReference type="InterPro" id="IPR001387">
    <property type="entry name" value="Cro/C1-type_HTH"/>
</dbReference>
<protein>
    <submittedName>
        <fullName evidence="2">Transcriptional regulator</fullName>
    </submittedName>
</protein>
<dbReference type="CDD" id="cd00093">
    <property type="entry name" value="HTH_XRE"/>
    <property type="match status" value="1"/>
</dbReference>
<dbReference type="RefSeq" id="WP_086577451.1">
    <property type="nucleotide sequence ID" value="NZ_NGFP01000214.1"/>
</dbReference>
<keyword evidence="3" id="KW-1185">Reference proteome</keyword>
<accession>A0A243RA78</accession>
<dbReference type="Proteomes" id="UP000194761">
    <property type="component" value="Unassembled WGS sequence"/>
</dbReference>
<feature type="domain" description="HTH cro/C1-type" evidence="1">
    <location>
        <begin position="34"/>
        <end position="81"/>
    </location>
</feature>
<dbReference type="Pfam" id="PF17765">
    <property type="entry name" value="MLTR_LBD"/>
    <property type="match status" value="1"/>
</dbReference>
<dbReference type="Gene3D" id="1.10.260.40">
    <property type="entry name" value="lambda repressor-like DNA-binding domains"/>
    <property type="match status" value="1"/>
</dbReference>
<dbReference type="InterPro" id="IPR010982">
    <property type="entry name" value="Lambda_DNA-bd_dom_sf"/>
</dbReference>
<dbReference type="SUPFAM" id="SSF47413">
    <property type="entry name" value="lambda repressor-like DNA-binding domains"/>
    <property type="match status" value="1"/>
</dbReference>
<proteinExistence type="predicted"/>
<dbReference type="InterPro" id="IPR041413">
    <property type="entry name" value="MLTR_LBD"/>
</dbReference>
<dbReference type="Gene3D" id="3.30.450.180">
    <property type="match status" value="1"/>
</dbReference>
<reference evidence="2 3" key="1">
    <citation type="submission" date="2017-05" db="EMBL/GenBank/DDBJ databases">
        <title>Biotechnological potential of actinobacteria isolated from South African environments.</title>
        <authorList>
            <person name="Le Roes-Hill M."/>
            <person name="Prins A."/>
            <person name="Durrell K.A."/>
        </authorList>
    </citation>
    <scope>NUCLEOTIDE SEQUENCE [LARGE SCALE GENOMIC DNA]</scope>
    <source>
        <strain evidence="2">M26</strain>
    </source>
</reference>
<dbReference type="AlphaFoldDB" id="A0A243RA78"/>
<gene>
    <name evidence="2" type="ORF">CA984_33475</name>
</gene>